<reference evidence="2 3" key="1">
    <citation type="submission" date="2016-10" db="EMBL/GenBank/DDBJ databases">
        <authorList>
            <person name="de Groot N.N."/>
        </authorList>
    </citation>
    <scope>NUCLEOTIDE SEQUENCE [LARGE SCALE GENOMIC DNA]</scope>
    <source>
        <strain evidence="2 3">DSM 43941</strain>
    </source>
</reference>
<dbReference type="PROSITE" id="PS51318">
    <property type="entry name" value="TAT"/>
    <property type="match status" value="1"/>
</dbReference>
<evidence type="ECO:0000256" key="1">
    <source>
        <dbReference type="SAM" id="SignalP"/>
    </source>
</evidence>
<dbReference type="SUPFAM" id="SSF53850">
    <property type="entry name" value="Periplasmic binding protein-like II"/>
    <property type="match status" value="1"/>
</dbReference>
<keyword evidence="1" id="KW-0732">Signal</keyword>
<name>A0A1H1SP05_9ACTN</name>
<protein>
    <submittedName>
        <fullName evidence="2">Carbohydrate ABC transporter substrate-binding protein, CUT1 family</fullName>
    </submittedName>
</protein>
<dbReference type="RefSeq" id="WP_157751225.1">
    <property type="nucleotide sequence ID" value="NZ_BOMJ01000009.1"/>
</dbReference>
<sequence>MTLSRRNFLRYGTAGLAAVAVPGLAACTSSTATSGLSGAGATALWYWGDGLSDKVVEAAKTQFAGQTTLEPTKVGGDFKQKLTTTLSSRQFVPAITGIKGEDMANFRGNADMFADLNEYGFKDLSSQYLEWKVKQATTADGKVIGFPIDIGPTGMFYREDVFAKAGLPTDPAAVSARLSTWDAFYDAAVAAKSKVPGTFMVINAGAIFNLVIGQGTKRFIDENNTFIGDQPHVRAAWDLAVRAHTLGVSGKTEDGSADWTAGISKGTLPSVIGAAWAGIDIRNNAADTSGKWRVASAPGGPGNFGGSFLAITKQAANPQLAFDIVKWILSPENAANNFTDSSLFPASPATYTSAALTSGDDFFGGQKTIDIFGPAAQKIPIAYEAAADAAVSAPYFNQLGNVEQGKNADEAWAEAVKEAKQIGTRQGVK</sequence>
<feature type="signal peptide" evidence="1">
    <location>
        <begin position="1"/>
        <end position="25"/>
    </location>
</feature>
<accession>A0A1H1SP05</accession>
<dbReference type="InterPro" id="IPR050490">
    <property type="entry name" value="Bact_solute-bd_prot1"/>
</dbReference>
<evidence type="ECO:0000313" key="2">
    <source>
        <dbReference type="EMBL" id="SDS49456.1"/>
    </source>
</evidence>
<dbReference type="STRING" id="113562.SAMN04489716_0908"/>
<dbReference type="Pfam" id="PF13416">
    <property type="entry name" value="SBP_bac_8"/>
    <property type="match status" value="1"/>
</dbReference>
<feature type="chain" id="PRO_5009260275" evidence="1">
    <location>
        <begin position="26"/>
        <end position="429"/>
    </location>
</feature>
<keyword evidence="3" id="KW-1185">Reference proteome</keyword>
<dbReference type="PROSITE" id="PS51257">
    <property type="entry name" value="PROKAR_LIPOPROTEIN"/>
    <property type="match status" value="1"/>
</dbReference>
<dbReference type="PANTHER" id="PTHR43649">
    <property type="entry name" value="ARABINOSE-BINDING PROTEIN-RELATED"/>
    <property type="match status" value="1"/>
</dbReference>
<dbReference type="OrthoDB" id="3226017at2"/>
<organism evidence="2 3">
    <name type="scientific">Actinoplanes derwentensis</name>
    <dbReference type="NCBI Taxonomy" id="113562"/>
    <lineage>
        <taxon>Bacteria</taxon>
        <taxon>Bacillati</taxon>
        <taxon>Actinomycetota</taxon>
        <taxon>Actinomycetes</taxon>
        <taxon>Micromonosporales</taxon>
        <taxon>Micromonosporaceae</taxon>
        <taxon>Actinoplanes</taxon>
    </lineage>
</organism>
<dbReference type="InterPro" id="IPR006311">
    <property type="entry name" value="TAT_signal"/>
</dbReference>
<dbReference type="EMBL" id="LT629758">
    <property type="protein sequence ID" value="SDS49456.1"/>
    <property type="molecule type" value="Genomic_DNA"/>
</dbReference>
<dbReference type="InterPro" id="IPR006059">
    <property type="entry name" value="SBP"/>
</dbReference>
<evidence type="ECO:0000313" key="3">
    <source>
        <dbReference type="Proteomes" id="UP000198688"/>
    </source>
</evidence>
<dbReference type="Gene3D" id="3.40.190.10">
    <property type="entry name" value="Periplasmic binding protein-like II"/>
    <property type="match status" value="1"/>
</dbReference>
<dbReference type="AlphaFoldDB" id="A0A1H1SP05"/>
<gene>
    <name evidence="2" type="ORF">SAMN04489716_0908</name>
</gene>
<dbReference type="Proteomes" id="UP000198688">
    <property type="component" value="Chromosome I"/>
</dbReference>
<proteinExistence type="predicted"/>
<dbReference type="PANTHER" id="PTHR43649:SF32">
    <property type="entry name" value="SUGAR BINDING SECRETED PROTEIN"/>
    <property type="match status" value="1"/>
</dbReference>